<feature type="signal peptide" evidence="4">
    <location>
        <begin position="1"/>
        <end position="28"/>
    </location>
</feature>
<evidence type="ECO:0000313" key="6">
    <source>
        <dbReference type="EMBL" id="MFD1064623.1"/>
    </source>
</evidence>
<accession>A0ABW3NAA3</accession>
<gene>
    <name evidence="6" type="ORF">ACFQ19_01165</name>
</gene>
<feature type="domain" description="SH3b" evidence="5">
    <location>
        <begin position="30"/>
        <end position="92"/>
    </location>
</feature>
<keyword evidence="7" id="KW-1185">Reference proteome</keyword>
<dbReference type="SUPFAM" id="SSF53187">
    <property type="entry name" value="Zn-dependent exopeptidases"/>
    <property type="match status" value="1"/>
</dbReference>
<dbReference type="Proteomes" id="UP001597041">
    <property type="component" value="Unassembled WGS sequence"/>
</dbReference>
<evidence type="ECO:0000256" key="4">
    <source>
        <dbReference type="SAM" id="SignalP"/>
    </source>
</evidence>
<dbReference type="RefSeq" id="WP_379590068.1">
    <property type="nucleotide sequence ID" value="NZ_JBHTKK010000001.1"/>
</dbReference>
<dbReference type="Pfam" id="PF01520">
    <property type="entry name" value="Amidase_3"/>
    <property type="match status" value="1"/>
</dbReference>
<feature type="region of interest" description="Disordered" evidence="3">
    <location>
        <begin position="95"/>
        <end position="117"/>
    </location>
</feature>
<evidence type="ECO:0000256" key="2">
    <source>
        <dbReference type="ARBA" id="ARBA00023316"/>
    </source>
</evidence>
<comment type="caution">
    <text evidence="6">The sequence shown here is derived from an EMBL/GenBank/DDBJ whole genome shotgun (WGS) entry which is preliminary data.</text>
</comment>
<dbReference type="EC" id="3.5.1.28" evidence="6"/>
<keyword evidence="2" id="KW-0961">Cell wall biogenesis/degradation</keyword>
<organism evidence="6 7">
    <name type="scientific">Oceanobacillus locisalsi</name>
    <dbReference type="NCBI Taxonomy" id="546107"/>
    <lineage>
        <taxon>Bacteria</taxon>
        <taxon>Bacillati</taxon>
        <taxon>Bacillota</taxon>
        <taxon>Bacilli</taxon>
        <taxon>Bacillales</taxon>
        <taxon>Bacillaceae</taxon>
        <taxon>Oceanobacillus</taxon>
    </lineage>
</organism>
<feature type="chain" id="PRO_5046754336" evidence="4">
    <location>
        <begin position="29"/>
        <end position="388"/>
    </location>
</feature>
<dbReference type="InterPro" id="IPR002508">
    <property type="entry name" value="MurNAc-LAA_cat"/>
</dbReference>
<feature type="region of interest" description="Disordered" evidence="3">
    <location>
        <begin position="182"/>
        <end position="211"/>
    </location>
</feature>
<dbReference type="CDD" id="cd02696">
    <property type="entry name" value="MurNAc-LAA"/>
    <property type="match status" value="1"/>
</dbReference>
<evidence type="ECO:0000313" key="7">
    <source>
        <dbReference type="Proteomes" id="UP001597041"/>
    </source>
</evidence>
<feature type="compositionally biased region" description="Acidic residues" evidence="3">
    <location>
        <begin position="104"/>
        <end position="117"/>
    </location>
</feature>
<dbReference type="InterPro" id="IPR003646">
    <property type="entry name" value="SH3-like_bac-type"/>
</dbReference>
<dbReference type="Gene3D" id="2.30.30.40">
    <property type="entry name" value="SH3 Domains"/>
    <property type="match status" value="2"/>
</dbReference>
<dbReference type="SMART" id="SM00646">
    <property type="entry name" value="Ami_3"/>
    <property type="match status" value="1"/>
</dbReference>
<dbReference type="EMBL" id="JBHTKK010000001">
    <property type="protein sequence ID" value="MFD1064623.1"/>
    <property type="molecule type" value="Genomic_DNA"/>
</dbReference>
<dbReference type="Pfam" id="PF08239">
    <property type="entry name" value="SH3_3"/>
    <property type="match status" value="2"/>
</dbReference>
<dbReference type="SMART" id="SM00287">
    <property type="entry name" value="SH3b"/>
    <property type="match status" value="2"/>
</dbReference>
<keyword evidence="1 6" id="KW-0378">Hydrolase</keyword>
<name>A0ABW3NAA3_9BACI</name>
<reference evidence="7" key="1">
    <citation type="journal article" date="2019" name="Int. J. Syst. Evol. Microbiol.">
        <title>The Global Catalogue of Microorganisms (GCM) 10K type strain sequencing project: providing services to taxonomists for standard genome sequencing and annotation.</title>
        <authorList>
            <consortium name="The Broad Institute Genomics Platform"/>
            <consortium name="The Broad Institute Genome Sequencing Center for Infectious Disease"/>
            <person name="Wu L."/>
            <person name="Ma J."/>
        </authorList>
    </citation>
    <scope>NUCLEOTIDE SEQUENCE [LARGE SCALE GENOMIC DNA]</scope>
    <source>
        <strain evidence="7">CCUG 56608</strain>
    </source>
</reference>
<dbReference type="PROSITE" id="PS51781">
    <property type="entry name" value="SH3B"/>
    <property type="match status" value="2"/>
</dbReference>
<sequence length="388" mass="41559">MEKKFKKVYLLAALLLIISFFLPSLSFANSNSYEVSSPVLNIRSEPSDNASLVGQFTQGDKVNAFNEQHGWVQTYYGGEPVWIAKHHLIATDNTDQEQSAVETETLEADSETTSEDAADANGEVTVSADSIYVRSGPDTSDTIISYAYQGDSFDVHSTSGDWLEISLGDGETGWIASWLTADGNGNEEETTENTAPSVEAAQTQTGSSGSLSGYNIVIDPGHGGSDPGAIGLNNVYEKDVVTSTADYVVQHLEEAGANVIMTRSSDYFVSLAERVQISNSNNTDAFISLHYDSFSAVPVSGVTTYYNSDSDTDLANSLNSTLSSTVSLPSRGTQQAGYKVLEETNAPSVLIELGYITNPNDITVVQTSDYQSSAARAITNGLINYLNN</sequence>
<protein>
    <submittedName>
        <fullName evidence="6">N-acetylmuramoyl-L-alanine amidase</fullName>
        <ecNumber evidence="6">3.5.1.28</ecNumber>
    </submittedName>
</protein>
<dbReference type="GO" id="GO:0008745">
    <property type="term" value="F:N-acetylmuramoyl-L-alanine amidase activity"/>
    <property type="evidence" value="ECO:0007669"/>
    <property type="project" value="UniProtKB-EC"/>
</dbReference>
<proteinExistence type="predicted"/>
<dbReference type="PANTHER" id="PTHR30404">
    <property type="entry name" value="N-ACETYLMURAMOYL-L-ALANINE AMIDASE"/>
    <property type="match status" value="1"/>
</dbReference>
<dbReference type="InterPro" id="IPR050695">
    <property type="entry name" value="N-acetylmuramoyl_amidase_3"/>
</dbReference>
<dbReference type="PANTHER" id="PTHR30404:SF7">
    <property type="entry name" value="CELL WALL AMIDASE LYTH-RELATED"/>
    <property type="match status" value="1"/>
</dbReference>
<evidence type="ECO:0000256" key="3">
    <source>
        <dbReference type="SAM" id="MobiDB-lite"/>
    </source>
</evidence>
<feature type="domain" description="SH3b" evidence="5">
    <location>
        <begin position="121"/>
        <end position="183"/>
    </location>
</feature>
<evidence type="ECO:0000256" key="1">
    <source>
        <dbReference type="ARBA" id="ARBA00022801"/>
    </source>
</evidence>
<evidence type="ECO:0000259" key="5">
    <source>
        <dbReference type="PROSITE" id="PS51781"/>
    </source>
</evidence>
<dbReference type="Gene3D" id="3.40.630.40">
    <property type="entry name" value="Zn-dependent exopeptidases"/>
    <property type="match status" value="1"/>
</dbReference>
<keyword evidence="4" id="KW-0732">Signal</keyword>